<dbReference type="EMBL" id="KN434157">
    <property type="protein sequence ID" value="KHG25880.1"/>
    <property type="molecule type" value="Genomic_DNA"/>
</dbReference>
<evidence type="ECO:0000313" key="2">
    <source>
        <dbReference type="Proteomes" id="UP000032142"/>
    </source>
</evidence>
<sequence length="33" mass="3964">MSKLWRNRAYILTCPHGHKTRPCARPWYTAFNS</sequence>
<organism evidence="1 2">
    <name type="scientific">Gossypium arboreum</name>
    <name type="common">Tree cotton</name>
    <name type="synonym">Gossypium nanking</name>
    <dbReference type="NCBI Taxonomy" id="29729"/>
    <lineage>
        <taxon>Eukaryota</taxon>
        <taxon>Viridiplantae</taxon>
        <taxon>Streptophyta</taxon>
        <taxon>Embryophyta</taxon>
        <taxon>Tracheophyta</taxon>
        <taxon>Spermatophyta</taxon>
        <taxon>Magnoliopsida</taxon>
        <taxon>eudicotyledons</taxon>
        <taxon>Gunneridae</taxon>
        <taxon>Pentapetalae</taxon>
        <taxon>rosids</taxon>
        <taxon>malvids</taxon>
        <taxon>Malvales</taxon>
        <taxon>Malvaceae</taxon>
        <taxon>Malvoideae</taxon>
        <taxon>Gossypium</taxon>
    </lineage>
</organism>
<gene>
    <name evidence="1" type="ORF">F383_32873</name>
</gene>
<dbReference type="AlphaFoldDB" id="A0A0B0PLJ4"/>
<dbReference type="Proteomes" id="UP000032142">
    <property type="component" value="Unassembled WGS sequence"/>
</dbReference>
<keyword evidence="2" id="KW-1185">Reference proteome</keyword>
<reference evidence="2" key="1">
    <citation type="submission" date="2014-09" db="EMBL/GenBank/DDBJ databases">
        <authorList>
            <person name="Mudge J."/>
            <person name="Ramaraj T."/>
            <person name="Lindquist I.E."/>
            <person name="Bharti A.K."/>
            <person name="Sundararajan A."/>
            <person name="Cameron C.T."/>
            <person name="Woodward J.E."/>
            <person name="May G.D."/>
            <person name="Brubaker C."/>
            <person name="Broadhvest J."/>
            <person name="Wilkins T.A."/>
        </authorList>
    </citation>
    <scope>NUCLEOTIDE SEQUENCE</scope>
    <source>
        <strain evidence="2">cv. AKA8401</strain>
    </source>
</reference>
<name>A0A0B0PLJ4_GOSAR</name>
<accession>A0A0B0PLJ4</accession>
<protein>
    <submittedName>
        <fullName evidence="1">Uncharacterized protein</fullName>
    </submittedName>
</protein>
<proteinExistence type="predicted"/>
<evidence type="ECO:0000313" key="1">
    <source>
        <dbReference type="EMBL" id="KHG25880.1"/>
    </source>
</evidence>